<dbReference type="RefSeq" id="WP_087715122.1">
    <property type="nucleotide sequence ID" value="NZ_MWPH01000003.1"/>
</dbReference>
<organism evidence="3 4">
    <name type="scientific">Natronolimnobius baerhuensis</name>
    <dbReference type="NCBI Taxonomy" id="253108"/>
    <lineage>
        <taxon>Archaea</taxon>
        <taxon>Methanobacteriati</taxon>
        <taxon>Methanobacteriota</taxon>
        <taxon>Stenosarchaea group</taxon>
        <taxon>Halobacteria</taxon>
        <taxon>Halobacteriales</taxon>
        <taxon>Natrialbaceae</taxon>
        <taxon>Natronolimnobius</taxon>
    </lineage>
</organism>
<feature type="region of interest" description="Disordered" evidence="2">
    <location>
        <begin position="298"/>
        <end position="317"/>
    </location>
</feature>
<reference evidence="3 4" key="1">
    <citation type="submission" date="2017-02" db="EMBL/GenBank/DDBJ databases">
        <title>Natronthermophilus aegyptiacus gen. nov.,sp. nov., an aerobic, extremely halophilic alkalithermophilic archaeon isolated from the athalassohaline Wadi An Natrun, Egypt.</title>
        <authorList>
            <person name="Zhao B."/>
        </authorList>
    </citation>
    <scope>NUCLEOTIDE SEQUENCE [LARGE SCALE GENOMIC DNA]</scope>
    <source>
        <strain evidence="3 4">CGMCC 1.3597</strain>
    </source>
</reference>
<comment type="caution">
    <text evidence="3">The sequence shown here is derived from an EMBL/GenBank/DDBJ whole genome shotgun (WGS) entry which is preliminary data.</text>
</comment>
<gene>
    <name evidence="3" type="ORF">B2G88_14155</name>
</gene>
<sequence length="322" mass="33751">MNRRQCLARGGAGLGVVTLAGCLGTLTGDDEGHEVADRTGERALSRAVGELNDAALAIYEADLDAADADDVEFDAAAPQAHLEQAADYLDTAESELDGRDADLAELRAYADVLAVVVETTAVVTDGALTDEIEQVSAALEAEGDDDLADAQETIDQRTSTLEAAGAEFAEATAELAALEEDRLSDLAVIALEEIESGVDELESVLEAQTALAAGYDVLLGGYDHLETGREYADDEDHEAAAAAFREAKQEFEAATETFESPDEDAPSNLAEAFDTAHCQSHNLTDAAANFAAAADASKEYDLSTAQQRQSEAEDALEAARAC</sequence>
<keyword evidence="4" id="KW-1185">Reference proteome</keyword>
<evidence type="ECO:0000256" key="2">
    <source>
        <dbReference type="SAM" id="MobiDB-lite"/>
    </source>
</evidence>
<protein>
    <submittedName>
        <fullName evidence="3">Uncharacterized protein</fullName>
    </submittedName>
</protein>
<proteinExistence type="predicted"/>
<dbReference type="PROSITE" id="PS51257">
    <property type="entry name" value="PROKAR_LIPOPROTEIN"/>
    <property type="match status" value="1"/>
</dbReference>
<accession>A0A202E5J9</accession>
<evidence type="ECO:0000256" key="1">
    <source>
        <dbReference type="SAM" id="Coils"/>
    </source>
</evidence>
<dbReference type="OrthoDB" id="170488at2157"/>
<feature type="coiled-coil region" evidence="1">
    <location>
        <begin position="161"/>
        <end position="211"/>
    </location>
</feature>
<evidence type="ECO:0000313" key="4">
    <source>
        <dbReference type="Proteomes" id="UP000196084"/>
    </source>
</evidence>
<evidence type="ECO:0000313" key="3">
    <source>
        <dbReference type="EMBL" id="OVE83576.1"/>
    </source>
</evidence>
<name>A0A202E5J9_9EURY</name>
<dbReference type="AlphaFoldDB" id="A0A202E5J9"/>
<dbReference type="Proteomes" id="UP000196084">
    <property type="component" value="Unassembled WGS sequence"/>
</dbReference>
<keyword evidence="1" id="KW-0175">Coiled coil</keyword>
<dbReference type="EMBL" id="MWPH01000003">
    <property type="protein sequence ID" value="OVE83576.1"/>
    <property type="molecule type" value="Genomic_DNA"/>
</dbReference>